<feature type="compositionally biased region" description="Basic and acidic residues" evidence="11">
    <location>
        <begin position="163"/>
        <end position="180"/>
    </location>
</feature>
<organism evidence="12 13">
    <name type="scientific">Chironomus riparius</name>
    <dbReference type="NCBI Taxonomy" id="315576"/>
    <lineage>
        <taxon>Eukaryota</taxon>
        <taxon>Metazoa</taxon>
        <taxon>Ecdysozoa</taxon>
        <taxon>Arthropoda</taxon>
        <taxon>Hexapoda</taxon>
        <taxon>Insecta</taxon>
        <taxon>Pterygota</taxon>
        <taxon>Neoptera</taxon>
        <taxon>Endopterygota</taxon>
        <taxon>Diptera</taxon>
        <taxon>Nematocera</taxon>
        <taxon>Chironomoidea</taxon>
        <taxon>Chironomidae</taxon>
        <taxon>Chironominae</taxon>
        <taxon>Chironomus</taxon>
    </lineage>
</organism>
<feature type="compositionally biased region" description="Polar residues" evidence="11">
    <location>
        <begin position="83"/>
        <end position="94"/>
    </location>
</feature>
<dbReference type="GO" id="GO:0008380">
    <property type="term" value="P:RNA splicing"/>
    <property type="evidence" value="ECO:0007669"/>
    <property type="project" value="UniProtKB-KW"/>
</dbReference>
<keyword evidence="5" id="KW-0507">mRNA processing</keyword>
<evidence type="ECO:0000256" key="3">
    <source>
        <dbReference type="ARBA" id="ARBA00010362"/>
    </source>
</evidence>
<evidence type="ECO:0000256" key="7">
    <source>
        <dbReference type="ARBA" id="ARBA00023187"/>
    </source>
</evidence>
<dbReference type="PANTHER" id="PTHR13445">
    <property type="entry name" value="TUMOR SUPPRESSING SUBTRANSFERABLE CANDIDATE 4 TSSC4"/>
    <property type="match status" value="1"/>
</dbReference>
<evidence type="ECO:0000256" key="8">
    <source>
        <dbReference type="ARBA" id="ARBA00023242"/>
    </source>
</evidence>
<feature type="compositionally biased region" description="Basic and acidic residues" evidence="11">
    <location>
        <begin position="141"/>
        <end position="153"/>
    </location>
</feature>
<keyword evidence="6" id="KW-0747">Spliceosome</keyword>
<dbReference type="EMBL" id="OU895879">
    <property type="protein sequence ID" value="CAG9809602.1"/>
    <property type="molecule type" value="Genomic_DNA"/>
</dbReference>
<comment type="subcellular location">
    <subcellularLocation>
        <location evidence="2">Cytoplasm</location>
    </subcellularLocation>
    <subcellularLocation>
        <location evidence="1">Nucleus</location>
    </subcellularLocation>
</comment>
<sequence>MEYENKKKALFDILDAEEKKLEGSCLTQRQEENPRKRQFNSKRDRDSSIERYKKNESIFKRPALPINKCLSVRQRPDYEKNPQRYQHYTLTDVSDTSDRMNASAAFSFLREMEQRKQQEEENNDSGSSKIVFKNSTKLKPKATEDTEKKEKIQGNKFVMKEYVIGEKKQKPKKEVPRDKNSGSAKQLRLSHLNDEEEDDE</sequence>
<comment type="similarity">
    <text evidence="3">Belongs to the TSSC4 family.</text>
</comment>
<dbReference type="Proteomes" id="UP001153620">
    <property type="component" value="Chromosome 3"/>
</dbReference>
<accession>A0A9N9S1N4</accession>
<feature type="region of interest" description="Disordered" evidence="11">
    <location>
        <begin position="74"/>
        <end position="97"/>
    </location>
</feature>
<dbReference type="OrthoDB" id="1906282at2759"/>
<dbReference type="InterPro" id="IPR029338">
    <property type="entry name" value="TSSC4"/>
</dbReference>
<comment type="function">
    <text evidence="10">Protein associated with the U5 snRNP, during its maturation and its post-splicing recycling and which is required for spliceosomal tri-snRNP complex assembly in the nucleus. Has a molecular sequestering activity and transiently hinders SNRNP200 binding sites for constitutive splicing factors that intervene later during the assembly of the spliceosome and splicing. Together with its molecular sequestering activity, may also function as a molecular adapter and placeholder, coordinating the assembly of the U5 snRNP and its association with the U4/U6 di-snRNP.</text>
</comment>
<gene>
    <name evidence="12" type="ORF">CHIRRI_LOCUS12423</name>
</gene>
<evidence type="ECO:0000256" key="10">
    <source>
        <dbReference type="ARBA" id="ARBA00045970"/>
    </source>
</evidence>
<evidence type="ECO:0000256" key="2">
    <source>
        <dbReference type="ARBA" id="ARBA00004496"/>
    </source>
</evidence>
<feature type="compositionally biased region" description="Polar residues" evidence="11">
    <location>
        <begin position="124"/>
        <end position="137"/>
    </location>
</feature>
<keyword evidence="4" id="KW-0963">Cytoplasm</keyword>
<evidence type="ECO:0000256" key="1">
    <source>
        <dbReference type="ARBA" id="ARBA00004123"/>
    </source>
</evidence>
<proteinExistence type="inferred from homology"/>
<keyword evidence="13" id="KW-1185">Reference proteome</keyword>
<feature type="region of interest" description="Disordered" evidence="11">
    <location>
        <begin position="25"/>
        <end position="56"/>
    </location>
</feature>
<dbReference type="GO" id="GO:0005737">
    <property type="term" value="C:cytoplasm"/>
    <property type="evidence" value="ECO:0007669"/>
    <property type="project" value="UniProtKB-SubCell"/>
</dbReference>
<dbReference type="Pfam" id="PF15264">
    <property type="entry name" value="TSSC4"/>
    <property type="match status" value="1"/>
</dbReference>
<keyword evidence="8" id="KW-0539">Nucleus</keyword>
<dbReference type="AlphaFoldDB" id="A0A9N9S1N4"/>
<evidence type="ECO:0000313" key="13">
    <source>
        <dbReference type="Proteomes" id="UP001153620"/>
    </source>
</evidence>
<feature type="compositionally biased region" description="Basic and acidic residues" evidence="11">
    <location>
        <begin position="29"/>
        <end position="56"/>
    </location>
</feature>
<dbReference type="GO" id="GO:0005681">
    <property type="term" value="C:spliceosomal complex"/>
    <property type="evidence" value="ECO:0007669"/>
    <property type="project" value="UniProtKB-KW"/>
</dbReference>
<reference evidence="12" key="1">
    <citation type="submission" date="2022-01" db="EMBL/GenBank/DDBJ databases">
        <authorList>
            <person name="King R."/>
        </authorList>
    </citation>
    <scope>NUCLEOTIDE SEQUENCE</scope>
</reference>
<evidence type="ECO:0000313" key="12">
    <source>
        <dbReference type="EMBL" id="CAG9809602.1"/>
    </source>
</evidence>
<dbReference type="GO" id="GO:0006397">
    <property type="term" value="P:mRNA processing"/>
    <property type="evidence" value="ECO:0007669"/>
    <property type="project" value="UniProtKB-KW"/>
</dbReference>
<evidence type="ECO:0000256" key="6">
    <source>
        <dbReference type="ARBA" id="ARBA00022728"/>
    </source>
</evidence>
<dbReference type="PANTHER" id="PTHR13445:SF3">
    <property type="entry name" value="U5 SMALL NUCLEAR RIBONUCLEOPROTEIN TSSC4"/>
    <property type="match status" value="1"/>
</dbReference>
<name>A0A9N9S1N4_9DIPT</name>
<feature type="region of interest" description="Disordered" evidence="11">
    <location>
        <begin position="113"/>
        <end position="200"/>
    </location>
</feature>
<keyword evidence="7" id="KW-0508">mRNA splicing</keyword>
<protein>
    <recommendedName>
        <fullName evidence="9">U5 small nuclear ribonucleoprotein TSSC4</fullName>
    </recommendedName>
</protein>
<evidence type="ECO:0000256" key="4">
    <source>
        <dbReference type="ARBA" id="ARBA00022490"/>
    </source>
</evidence>
<reference evidence="12" key="2">
    <citation type="submission" date="2022-10" db="EMBL/GenBank/DDBJ databases">
        <authorList>
            <consortium name="ENA_rothamsted_submissions"/>
            <consortium name="culmorum"/>
            <person name="King R."/>
        </authorList>
    </citation>
    <scope>NUCLEOTIDE SEQUENCE</scope>
</reference>
<evidence type="ECO:0000256" key="9">
    <source>
        <dbReference type="ARBA" id="ARBA00035304"/>
    </source>
</evidence>
<evidence type="ECO:0000256" key="5">
    <source>
        <dbReference type="ARBA" id="ARBA00022664"/>
    </source>
</evidence>
<evidence type="ECO:0000256" key="11">
    <source>
        <dbReference type="SAM" id="MobiDB-lite"/>
    </source>
</evidence>